<feature type="compositionally biased region" description="Basic and acidic residues" evidence="1">
    <location>
        <begin position="555"/>
        <end position="564"/>
    </location>
</feature>
<feature type="region of interest" description="Disordered" evidence="1">
    <location>
        <begin position="208"/>
        <end position="628"/>
    </location>
</feature>
<organism evidence="3 4">
    <name type="scientific">Parnassius mnemosyne</name>
    <name type="common">clouded apollo</name>
    <dbReference type="NCBI Taxonomy" id="213953"/>
    <lineage>
        <taxon>Eukaryota</taxon>
        <taxon>Metazoa</taxon>
        <taxon>Ecdysozoa</taxon>
        <taxon>Arthropoda</taxon>
        <taxon>Hexapoda</taxon>
        <taxon>Insecta</taxon>
        <taxon>Pterygota</taxon>
        <taxon>Neoptera</taxon>
        <taxon>Endopterygota</taxon>
        <taxon>Lepidoptera</taxon>
        <taxon>Glossata</taxon>
        <taxon>Ditrysia</taxon>
        <taxon>Papilionoidea</taxon>
        <taxon>Papilionidae</taxon>
        <taxon>Parnassiinae</taxon>
        <taxon>Parnassini</taxon>
        <taxon>Parnassius</taxon>
        <taxon>Driopa</taxon>
    </lineage>
</organism>
<feature type="compositionally biased region" description="Low complexity" evidence="1">
    <location>
        <begin position="324"/>
        <end position="361"/>
    </location>
</feature>
<dbReference type="EMBL" id="CAVLGL010000091">
    <property type="protein sequence ID" value="CAK1595050.1"/>
    <property type="molecule type" value="Genomic_DNA"/>
</dbReference>
<comment type="caution">
    <text evidence="3">The sequence shown here is derived from an EMBL/GenBank/DDBJ whole genome shotgun (WGS) entry which is preliminary data.</text>
</comment>
<sequence>MMLTIHGLPPNTKFQDLKNIIKQECKITEFILSPLNVDPDGTKRVRIGLADDNEGNLLMNYLNQYRLSGHVLRVVPVGKQTNDNPQQNTFNDGSYQWTGNQQQLDPVQNRPVSWSDGHGNQQWIPNQQAAPLQMQPHSNFGYVQPASSVQQPYFNQQGAHSQNKVFGQQETFPQVRGMLQQVYGSPKDQSTRNITSNLVTVQLQKAEPFPKHSPSHFDKSGQHEKRQGFHDWRGRRFSPQRDQMTPAVGRTVSPGRRVTPPGHSILPPGRTISPPRQISPTGSKMSSSGRRISPQWRKISPSGCRISPPGRKTSPFGRRTSPFGRRMSPSGRRMSPSGRRMSPYGRRMSPSGRRMSPSGRRISPHERRISPPVRKMSPSERRIASSGRKIPQGERHGGHRLSPRRMSPTKQPITRKMSPGRRSPNRGHSPRGYDRYSPSDIEKQMGKIRPGPDKSVRPAYEPVGQAQSQPMYPGAYPPNARENVQYPVSAPRQGDQRSTWQDRERPYTSSGTADGDRRDVTRVQKFDGPRDYPRGLMDPPETKTSSPSRMSRSPTRRDRSPIRDRYRRHSPSPRSPSRSWAFEKRRSSENREAPPPPSWPVQERQDPPYVKPSHPNEKTTNNIPVWDKPYEAKVNPPFLRTEEHLVHECEDRRYFTSSSRSRWDMPPTSTAPDLKGPPREQSPRQFRHGDRYLQSQREPNFSPHDEYRSQHQNEFQKQGFHDRDHHIDRYEPKDKMNIMAIDNLSHKTDILHRRDDYRPRLDERKSGLPIGQDLNREIEDVFKRAAELTKKTEEYQRKRSEKSSKDHDRHPNESQDSRISDLHRASSPSSRDLYAPTETLYDRNLGHSRGTRNYDLSAKIQYKRDKAVDEITGKMMYKFAPDIKGKIRDEVEELVKSSIENMVFEMFGDKDVSFIEIVIKFEDRYKTKDLEQIFDKALSRFPAEIRRMKRSAPDESHIPAKKIQRRSRSPNIKQDMIEPAVESRLSDWNMNFESVMVPAPALVQQMPIMAPVPMMVPMPYSVSQPELEPMLPQEGHQLFLCKDNFQAFNETQADYLKNYIISKIIQETESSNAWAPDLTLRGLQNELRYEVWTRDEQSKDWLLKLDFNDFSFFNVLVYTSEELWHERAAIWLPDHSRLQMLSPLDKLKLQNRYLTNLNIDKWKLVKQIVTEKGTRLYVDMPPSSARALETHKMTLSYELSKVTVFLKADAVDKNAFDAGLDEKSIIVTPDLYKRNTPMPAINSQDPNIVKFCFNGTTPIHLQTAQKVKESIIYHMYKYLQQGGKSKTDFLKYGYCKPGYLCVIPENEESRKWLNMMYFGNIKRQFITVYGADDSNIKFISITMSLPNEPNLTPKNVLEKLKLSNRGVKGLKFGLWKNGFISAHHKQRMNYSVDVDLVSLETLINLKLILDYSYNNRNETVFVKSNHSVAKLKEIINQHKAALEDKLDVTNMEISTSDDESVVCID</sequence>
<dbReference type="Pfam" id="PF16012">
    <property type="entry name" value="DUF4780"/>
    <property type="match status" value="2"/>
</dbReference>
<feature type="compositionally biased region" description="Basic residues" evidence="1">
    <location>
        <begin position="959"/>
        <end position="968"/>
    </location>
</feature>
<feature type="compositionally biased region" description="Polar residues" evidence="1">
    <location>
        <begin position="274"/>
        <end position="290"/>
    </location>
</feature>
<feature type="domain" description="DUF4780" evidence="2">
    <location>
        <begin position="1262"/>
        <end position="1414"/>
    </location>
</feature>
<dbReference type="Proteomes" id="UP001314205">
    <property type="component" value="Unassembled WGS sequence"/>
</dbReference>
<evidence type="ECO:0000313" key="4">
    <source>
        <dbReference type="Proteomes" id="UP001314205"/>
    </source>
</evidence>
<feature type="compositionally biased region" description="Basic and acidic residues" evidence="1">
    <location>
        <begin position="440"/>
        <end position="456"/>
    </location>
</feature>
<reference evidence="3 4" key="1">
    <citation type="submission" date="2023-11" db="EMBL/GenBank/DDBJ databases">
        <authorList>
            <person name="Hedman E."/>
            <person name="Englund M."/>
            <person name="Stromberg M."/>
            <person name="Nyberg Akerstrom W."/>
            <person name="Nylinder S."/>
            <person name="Jareborg N."/>
            <person name="Kallberg Y."/>
            <person name="Kronander E."/>
        </authorList>
    </citation>
    <scope>NUCLEOTIDE SEQUENCE [LARGE SCALE GENOMIC DNA]</scope>
</reference>
<feature type="compositionally biased region" description="Basic and acidic residues" evidence="1">
    <location>
        <begin position="581"/>
        <end position="592"/>
    </location>
</feature>
<feature type="compositionally biased region" description="Basic and acidic residues" evidence="1">
    <location>
        <begin position="215"/>
        <end position="234"/>
    </location>
</feature>
<feature type="region of interest" description="Disordered" evidence="1">
    <location>
        <begin position="792"/>
        <end position="835"/>
    </location>
</feature>
<feature type="compositionally biased region" description="Basic and acidic residues" evidence="1">
    <location>
        <begin position="949"/>
        <end position="958"/>
    </location>
</feature>
<evidence type="ECO:0000256" key="1">
    <source>
        <dbReference type="SAM" id="MobiDB-lite"/>
    </source>
</evidence>
<feature type="compositionally biased region" description="Basic and acidic residues" evidence="1">
    <location>
        <begin position="792"/>
        <end position="824"/>
    </location>
</feature>
<feature type="region of interest" description="Disordered" evidence="1">
    <location>
        <begin position="949"/>
        <end position="969"/>
    </location>
</feature>
<feature type="compositionally biased region" description="Basic and acidic residues" evidence="1">
    <location>
        <begin position="514"/>
        <end position="533"/>
    </location>
</feature>
<feature type="region of interest" description="Disordered" evidence="1">
    <location>
        <begin position="656"/>
        <end position="724"/>
    </location>
</feature>
<gene>
    <name evidence="3" type="ORF">PARMNEM_LOCUS14597</name>
</gene>
<name>A0AAV1LJF0_9NEOP</name>
<protein>
    <recommendedName>
        <fullName evidence="2">DUF4780 domain-containing protein</fullName>
    </recommendedName>
</protein>
<accession>A0AAV1LJF0</accession>
<evidence type="ECO:0000259" key="2">
    <source>
        <dbReference type="Pfam" id="PF16012"/>
    </source>
</evidence>
<dbReference type="InterPro" id="IPR031961">
    <property type="entry name" value="DUF4780"/>
</dbReference>
<evidence type="ECO:0000313" key="3">
    <source>
        <dbReference type="EMBL" id="CAK1595050.1"/>
    </source>
</evidence>
<feature type="domain" description="DUF4780" evidence="2">
    <location>
        <begin position="1094"/>
        <end position="1204"/>
    </location>
</feature>
<keyword evidence="4" id="KW-1185">Reference proteome</keyword>
<proteinExistence type="predicted"/>
<feature type="compositionally biased region" description="Basic and acidic residues" evidence="1">
    <location>
        <begin position="676"/>
        <end position="691"/>
    </location>
</feature>